<dbReference type="GO" id="GO:0006260">
    <property type="term" value="P:DNA replication"/>
    <property type="evidence" value="ECO:0007669"/>
    <property type="project" value="UniProtKB-KW"/>
</dbReference>
<proteinExistence type="inferred from homology"/>
<feature type="compositionally biased region" description="Polar residues" evidence="6">
    <location>
        <begin position="323"/>
        <end position="338"/>
    </location>
</feature>
<reference evidence="8 10" key="1">
    <citation type="submission" date="2020-01" db="EMBL/GenBank/DDBJ databases">
        <authorList>
            <consortium name="DOE Joint Genome Institute"/>
            <person name="Haridas S."/>
            <person name="Albert R."/>
            <person name="Binder M."/>
            <person name="Bloem J."/>
            <person name="Labutti K."/>
            <person name="Salamov A."/>
            <person name="Andreopoulos B."/>
            <person name="Baker S.E."/>
            <person name="Barry K."/>
            <person name="Bills G."/>
            <person name="Bluhm B.H."/>
            <person name="Cannon C."/>
            <person name="Castanera R."/>
            <person name="Culley D.E."/>
            <person name="Daum C."/>
            <person name="Ezra D."/>
            <person name="Gonzalez J.B."/>
            <person name="Henrissat B."/>
            <person name="Kuo A."/>
            <person name="Liang C."/>
            <person name="Lipzen A."/>
            <person name="Lutzoni F."/>
            <person name="Magnuson J."/>
            <person name="Mondo S."/>
            <person name="Nolan M."/>
            <person name="Ohm R."/>
            <person name="Pangilinan J."/>
            <person name="Park H.-J."/>
            <person name="Ramirez L."/>
            <person name="Alfaro M."/>
            <person name="Sun H."/>
            <person name="Tritt A."/>
            <person name="Yoshinaga Y."/>
            <person name="Zwiers L.-H."/>
            <person name="Turgeon B.G."/>
            <person name="Goodwin S.B."/>
            <person name="Spatafora J.W."/>
            <person name="Crous P.W."/>
            <person name="Grigoriev I.V."/>
        </authorList>
    </citation>
    <scope>NUCLEOTIDE SEQUENCE</scope>
    <source>
        <strain evidence="8 10">CBS 781.70</strain>
    </source>
</reference>
<gene>
    <name evidence="8 10" type="ORF">P152DRAFT_268487</name>
</gene>
<dbReference type="RefSeq" id="XP_033535985.1">
    <property type="nucleotide sequence ID" value="XM_033674849.1"/>
</dbReference>
<evidence type="ECO:0000313" key="9">
    <source>
        <dbReference type="Proteomes" id="UP000504638"/>
    </source>
</evidence>
<dbReference type="InterPro" id="IPR008721">
    <property type="entry name" value="ORC6_cyclin_first"/>
</dbReference>
<reference evidence="10" key="2">
    <citation type="submission" date="2020-04" db="EMBL/GenBank/DDBJ databases">
        <authorList>
            <consortium name="NCBI Genome Project"/>
        </authorList>
    </citation>
    <scope>NUCLEOTIDE SEQUENCE</scope>
    <source>
        <strain evidence="10">CBS 781.70</strain>
    </source>
</reference>
<evidence type="ECO:0000256" key="5">
    <source>
        <dbReference type="ARBA" id="ARBA00023242"/>
    </source>
</evidence>
<evidence type="ECO:0000256" key="2">
    <source>
        <dbReference type="ARBA" id="ARBA00010840"/>
    </source>
</evidence>
<reference evidence="10" key="3">
    <citation type="submission" date="2025-04" db="UniProtKB">
        <authorList>
            <consortium name="RefSeq"/>
        </authorList>
    </citation>
    <scope>IDENTIFICATION</scope>
    <source>
        <strain evidence="10">CBS 781.70</strain>
    </source>
</reference>
<keyword evidence="3" id="KW-0235">DNA replication</keyword>
<evidence type="ECO:0000256" key="1">
    <source>
        <dbReference type="ARBA" id="ARBA00004123"/>
    </source>
</evidence>
<feature type="region of interest" description="Disordered" evidence="6">
    <location>
        <begin position="100"/>
        <end position="142"/>
    </location>
</feature>
<evidence type="ECO:0000259" key="7">
    <source>
        <dbReference type="Pfam" id="PF05460"/>
    </source>
</evidence>
<name>A0A6G1G8I9_9PEZI</name>
<comment type="similarity">
    <text evidence="2">Belongs to the ORC6 family.</text>
</comment>
<dbReference type="GeneID" id="54415419"/>
<evidence type="ECO:0000256" key="4">
    <source>
        <dbReference type="ARBA" id="ARBA00023125"/>
    </source>
</evidence>
<dbReference type="OrthoDB" id="5367324at2759"/>
<keyword evidence="5" id="KW-0539">Nucleus</keyword>
<feature type="region of interest" description="Disordered" evidence="6">
    <location>
        <begin position="196"/>
        <end position="217"/>
    </location>
</feature>
<feature type="region of interest" description="Disordered" evidence="6">
    <location>
        <begin position="315"/>
        <end position="340"/>
    </location>
</feature>
<feature type="compositionally biased region" description="Low complexity" evidence="6">
    <location>
        <begin position="133"/>
        <end position="142"/>
    </location>
</feature>
<feature type="domain" description="ORC6 first cyclin-like" evidence="7">
    <location>
        <begin position="9"/>
        <end position="93"/>
    </location>
</feature>
<accession>A0A6G1G8I9</accession>
<dbReference type="Proteomes" id="UP000504638">
    <property type="component" value="Unplaced"/>
</dbReference>
<keyword evidence="9" id="KW-1185">Reference proteome</keyword>
<dbReference type="GO" id="GO:0003677">
    <property type="term" value="F:DNA binding"/>
    <property type="evidence" value="ECO:0007669"/>
    <property type="project" value="UniProtKB-KW"/>
</dbReference>
<sequence length="385" mass="41984">MNRPVEQALTSLLPSLTGPPPPDLVSLAHSLLAQSRSKASTLKSEEEIARTYACAHLACEKLKQRLNLPKIEARPPCGPRVYKKVFNYLSTALASVRGGQEVVTGTQKELRSRNPKALESSPTATRSRLAIHSASKAKVSSSSVTPRKRSLLASNDAVKDIPQWALPMVRRLCGAFHLAEAAPHVFAGLESILSSTSRAETPNRRRSRRLQDDEGESQSIGADAIPALIIAILLYAVTKITGETISGKVYLKKRAQAVTVASQSAGTSTMSEAEMNAEIDGFLRRAQSEGWLDMEWYQNIDEPEDVDELDALMQADEDGPTDGTLSTSANGATSTGPSVGSILSMHDAVDWVGEERKHEYRQWERGIMDRIAKIEREEKVKVNNG</sequence>
<dbReference type="AlphaFoldDB" id="A0A6G1G8I9"/>
<evidence type="ECO:0000313" key="10">
    <source>
        <dbReference type="RefSeq" id="XP_033535985.1"/>
    </source>
</evidence>
<evidence type="ECO:0000313" key="8">
    <source>
        <dbReference type="EMBL" id="KAF1814354.1"/>
    </source>
</evidence>
<organism evidence="8">
    <name type="scientific">Eremomyces bilateralis CBS 781.70</name>
    <dbReference type="NCBI Taxonomy" id="1392243"/>
    <lineage>
        <taxon>Eukaryota</taxon>
        <taxon>Fungi</taxon>
        <taxon>Dikarya</taxon>
        <taxon>Ascomycota</taxon>
        <taxon>Pezizomycotina</taxon>
        <taxon>Dothideomycetes</taxon>
        <taxon>Dothideomycetes incertae sedis</taxon>
        <taxon>Eremomycetales</taxon>
        <taxon>Eremomycetaceae</taxon>
        <taxon>Eremomyces</taxon>
    </lineage>
</organism>
<protein>
    <recommendedName>
        <fullName evidence="7">ORC6 first cyclin-like domain-containing protein</fullName>
    </recommendedName>
</protein>
<evidence type="ECO:0000256" key="3">
    <source>
        <dbReference type="ARBA" id="ARBA00022705"/>
    </source>
</evidence>
<evidence type="ECO:0000256" key="6">
    <source>
        <dbReference type="SAM" id="MobiDB-lite"/>
    </source>
</evidence>
<comment type="subcellular location">
    <subcellularLocation>
        <location evidence="1">Nucleus</location>
    </subcellularLocation>
</comment>
<keyword evidence="4" id="KW-0238">DNA-binding</keyword>
<dbReference type="Pfam" id="PF05460">
    <property type="entry name" value="ORC6"/>
    <property type="match status" value="1"/>
</dbReference>
<dbReference type="GO" id="GO:0005664">
    <property type="term" value="C:nuclear origin of replication recognition complex"/>
    <property type="evidence" value="ECO:0007669"/>
    <property type="project" value="InterPro"/>
</dbReference>
<dbReference type="EMBL" id="ML975153">
    <property type="protein sequence ID" value="KAF1814354.1"/>
    <property type="molecule type" value="Genomic_DNA"/>
</dbReference>